<reference evidence="4" key="1">
    <citation type="journal article" date="2019" name="Int. J. Syst. Evol. Microbiol.">
        <title>The Global Catalogue of Microorganisms (GCM) 10K type strain sequencing project: providing services to taxonomists for standard genome sequencing and annotation.</title>
        <authorList>
            <consortium name="The Broad Institute Genomics Platform"/>
            <consortium name="The Broad Institute Genome Sequencing Center for Infectious Disease"/>
            <person name="Wu L."/>
            <person name="Ma J."/>
        </authorList>
    </citation>
    <scope>NUCLEOTIDE SEQUENCE [LARGE SCALE GENOMIC DNA]</scope>
    <source>
        <strain evidence="4">KCTC 12848</strain>
    </source>
</reference>
<dbReference type="Proteomes" id="UP001597425">
    <property type="component" value="Unassembled WGS sequence"/>
</dbReference>
<sequence length="92" mass="9605">MNPVKLLLKVFAIGLLIVAFAGCSPKDDGPQSPDSQMTSPQNEEQVGPVGCCEEGIDSCSSPATKSECEESDGVFHKGKACDLDSGKCRDGL</sequence>
<feature type="region of interest" description="Disordered" evidence="1">
    <location>
        <begin position="26"/>
        <end position="48"/>
    </location>
</feature>
<accession>A0ABW5EDH1</accession>
<keyword evidence="2" id="KW-0732">Signal</keyword>
<protein>
    <submittedName>
        <fullName evidence="3">Uncharacterized protein</fullName>
    </submittedName>
</protein>
<feature type="signal peptide" evidence="2">
    <location>
        <begin position="1"/>
        <end position="21"/>
    </location>
</feature>
<evidence type="ECO:0000256" key="2">
    <source>
        <dbReference type="SAM" id="SignalP"/>
    </source>
</evidence>
<dbReference type="EMBL" id="JBHUJD010000020">
    <property type="protein sequence ID" value="MFD2311631.1"/>
    <property type="molecule type" value="Genomic_DNA"/>
</dbReference>
<dbReference type="RefSeq" id="WP_265722839.1">
    <property type="nucleotide sequence ID" value="NZ_JAPIVK010000030.1"/>
</dbReference>
<name>A0ABW5EDH1_9GAMM</name>
<evidence type="ECO:0000313" key="4">
    <source>
        <dbReference type="Proteomes" id="UP001597425"/>
    </source>
</evidence>
<proteinExistence type="predicted"/>
<feature type="compositionally biased region" description="Polar residues" evidence="1">
    <location>
        <begin position="32"/>
        <end position="44"/>
    </location>
</feature>
<evidence type="ECO:0000313" key="3">
    <source>
        <dbReference type="EMBL" id="MFD2311631.1"/>
    </source>
</evidence>
<organism evidence="3 4">
    <name type="scientific">Microbulbifer halophilus</name>
    <dbReference type="NCBI Taxonomy" id="453963"/>
    <lineage>
        <taxon>Bacteria</taxon>
        <taxon>Pseudomonadati</taxon>
        <taxon>Pseudomonadota</taxon>
        <taxon>Gammaproteobacteria</taxon>
        <taxon>Cellvibrionales</taxon>
        <taxon>Microbulbiferaceae</taxon>
        <taxon>Microbulbifer</taxon>
    </lineage>
</organism>
<comment type="caution">
    <text evidence="3">The sequence shown here is derived from an EMBL/GenBank/DDBJ whole genome shotgun (WGS) entry which is preliminary data.</text>
</comment>
<dbReference type="PROSITE" id="PS51257">
    <property type="entry name" value="PROKAR_LIPOPROTEIN"/>
    <property type="match status" value="1"/>
</dbReference>
<keyword evidence="4" id="KW-1185">Reference proteome</keyword>
<evidence type="ECO:0000256" key="1">
    <source>
        <dbReference type="SAM" id="MobiDB-lite"/>
    </source>
</evidence>
<feature type="chain" id="PRO_5045222358" evidence="2">
    <location>
        <begin position="22"/>
        <end position="92"/>
    </location>
</feature>
<gene>
    <name evidence="3" type="ORF">ACFSKX_14480</name>
</gene>